<protein>
    <submittedName>
        <fullName evidence="1">Uncharacterized protein</fullName>
    </submittedName>
</protein>
<organism evidence="1 2">
    <name type="scientific">Nonomuraea marmarensis</name>
    <dbReference type="NCBI Taxonomy" id="3351344"/>
    <lineage>
        <taxon>Bacteria</taxon>
        <taxon>Bacillati</taxon>
        <taxon>Actinomycetota</taxon>
        <taxon>Actinomycetes</taxon>
        <taxon>Streptosporangiales</taxon>
        <taxon>Streptosporangiaceae</taxon>
        <taxon>Nonomuraea</taxon>
    </lineage>
</organism>
<accession>A0ABW7AQK5</accession>
<dbReference type="Proteomes" id="UP001603978">
    <property type="component" value="Unassembled WGS sequence"/>
</dbReference>
<comment type="caution">
    <text evidence="1">The sequence shown here is derived from an EMBL/GenBank/DDBJ whole genome shotgun (WGS) entry which is preliminary data.</text>
</comment>
<evidence type="ECO:0000313" key="1">
    <source>
        <dbReference type="EMBL" id="MFG1708701.1"/>
    </source>
</evidence>
<reference evidence="1 2" key="1">
    <citation type="submission" date="2024-10" db="EMBL/GenBank/DDBJ databases">
        <authorList>
            <person name="Topkara A.R."/>
            <person name="Saygin H."/>
        </authorList>
    </citation>
    <scope>NUCLEOTIDE SEQUENCE [LARGE SCALE GENOMIC DNA]</scope>
    <source>
        <strain evidence="1 2">M3C6</strain>
    </source>
</reference>
<name>A0ABW7AQK5_9ACTN</name>
<dbReference type="EMBL" id="JBICRM010000030">
    <property type="protein sequence ID" value="MFG1708701.1"/>
    <property type="molecule type" value="Genomic_DNA"/>
</dbReference>
<evidence type="ECO:0000313" key="2">
    <source>
        <dbReference type="Proteomes" id="UP001603978"/>
    </source>
</evidence>
<sequence length="239" mass="26164">MRSLAERSSNQVSLSLFAQTLPNAFPAVEVAPQTWHSYARAFVQWFEYAGIARFKGQSILVLPEGSAGMGRLFGARLPIRTKGVFPQEPPGPCIALLVKLVNGPLKISALDRYERDSLRQLLALGAVEPDSAEAFRLARPDLISDGKVLQAVLMELLRRVPGGSDALDLLIQNPAASPVDVGRIFHSAHSADWKPATTQSVGKHFRAWARHAGISTRVRRQPDADMMSATTRLDTLFDI</sequence>
<proteinExistence type="predicted"/>
<dbReference type="RefSeq" id="WP_393172931.1">
    <property type="nucleotide sequence ID" value="NZ_JBICRM010000030.1"/>
</dbReference>
<gene>
    <name evidence="1" type="ORF">ACFLIM_36440</name>
</gene>
<keyword evidence="2" id="KW-1185">Reference proteome</keyword>